<reference evidence="1 2" key="1">
    <citation type="submission" date="2018-12" db="EMBL/GenBank/DDBJ databases">
        <title>Unveiling genomic diversity among members of the Bifidobacterium pseudolongum species, a widely distributed gut commensal of the animal kingdom.</title>
        <authorList>
            <person name="Lugli G.A."/>
            <person name="Duranti S."/>
            <person name="Albert K."/>
            <person name="Mancabelli L."/>
            <person name="Napoli S."/>
            <person name="Viappiani A."/>
            <person name="Anzalone R."/>
            <person name="Longhi G."/>
            <person name="Milani C."/>
            <person name="Turroni F."/>
            <person name="Alessandri G."/>
            <person name="Sela D.A."/>
            <person name="Van Sinderen D."/>
            <person name="Ventura M."/>
        </authorList>
    </citation>
    <scope>NUCLEOTIDE SEQUENCE [LARGE SCALE GENOMIC DNA]</scope>
    <source>
        <strain evidence="1 2">2001B</strain>
    </source>
</reference>
<dbReference type="RefSeq" id="WP_129914336.1">
    <property type="nucleotide sequence ID" value="NZ_RYUY01000004.1"/>
</dbReference>
<evidence type="ECO:0000313" key="1">
    <source>
        <dbReference type="EMBL" id="RYQ39370.1"/>
    </source>
</evidence>
<sequence length="70" mass="8059">MIYCAIIAGVIAILAVAAGVKDTLDFNHAIKAREERDRAWRAYELHVIAEHERREAELEATHYNETEEHQ</sequence>
<comment type="caution">
    <text evidence="1">The sequence shown here is derived from an EMBL/GenBank/DDBJ whole genome shotgun (WGS) entry which is preliminary data.</text>
</comment>
<dbReference type="EMBL" id="RYUY01000004">
    <property type="protein sequence ID" value="RYQ39370.1"/>
    <property type="molecule type" value="Genomic_DNA"/>
</dbReference>
<accession>A0A4Q5AWI4</accession>
<evidence type="ECO:0000313" key="2">
    <source>
        <dbReference type="Proteomes" id="UP000293208"/>
    </source>
</evidence>
<proteinExistence type="predicted"/>
<organism evidence="1 2">
    <name type="scientific">Bifidobacterium pseudolongum subsp. globosum</name>
    <dbReference type="NCBI Taxonomy" id="1690"/>
    <lineage>
        <taxon>Bacteria</taxon>
        <taxon>Bacillati</taxon>
        <taxon>Actinomycetota</taxon>
        <taxon>Actinomycetes</taxon>
        <taxon>Bifidobacteriales</taxon>
        <taxon>Bifidobacteriaceae</taxon>
        <taxon>Bifidobacterium</taxon>
    </lineage>
</organism>
<dbReference type="AlphaFoldDB" id="A0A4Q5AWI4"/>
<name>A0A4Q5AWI4_9BIFI</name>
<gene>
    <name evidence="1" type="ORF">PG2001B_1111</name>
</gene>
<dbReference type="Proteomes" id="UP000293208">
    <property type="component" value="Unassembled WGS sequence"/>
</dbReference>
<protein>
    <submittedName>
        <fullName evidence="1">Uncharacterized protein</fullName>
    </submittedName>
</protein>